<dbReference type="SUPFAM" id="SSF51126">
    <property type="entry name" value="Pectin lyase-like"/>
    <property type="match status" value="1"/>
</dbReference>
<reference evidence="2 4" key="2">
    <citation type="submission" date="2019-03" db="EMBL/GenBank/DDBJ databases">
        <title>Genomic Encyclopedia of Archaeal and Bacterial Type Strains, Phase II (KMG-II): from individual species to whole genera.</title>
        <authorList>
            <person name="Goeker M."/>
        </authorList>
    </citation>
    <scope>NUCLEOTIDE SEQUENCE [LARGE SCALE GENOMIC DNA]</scope>
    <source>
        <strain evidence="2 4">DSM 15594</strain>
    </source>
</reference>
<evidence type="ECO:0000313" key="3">
    <source>
        <dbReference type="Proteomes" id="UP000243640"/>
    </source>
</evidence>
<dbReference type="AlphaFoldDB" id="A0A235CMD6"/>
<dbReference type="EMBL" id="NQJF01000002">
    <property type="protein sequence ID" value="OYD25731.1"/>
    <property type="molecule type" value="Genomic_DNA"/>
</dbReference>
<comment type="caution">
    <text evidence="1">The sequence shown here is derived from an EMBL/GenBank/DDBJ whole genome shotgun (WGS) entry which is preliminary data.</text>
</comment>
<dbReference type="EMBL" id="SODO01000003">
    <property type="protein sequence ID" value="TDW60265.1"/>
    <property type="molecule type" value="Genomic_DNA"/>
</dbReference>
<gene>
    <name evidence="1" type="ORF">B6S09_02500</name>
    <name evidence="2" type="ORF">LY04_01261</name>
</gene>
<organism evidence="1 3">
    <name type="scientific">Oceanimonas baumannii</name>
    <dbReference type="NCBI Taxonomy" id="129578"/>
    <lineage>
        <taxon>Bacteria</taxon>
        <taxon>Pseudomonadati</taxon>
        <taxon>Pseudomonadota</taxon>
        <taxon>Gammaproteobacteria</taxon>
        <taxon>Aeromonadales</taxon>
        <taxon>Aeromonadaceae</taxon>
        <taxon>Oceanimonas</taxon>
    </lineage>
</organism>
<dbReference type="InterPro" id="IPR011050">
    <property type="entry name" value="Pectin_lyase_fold/virulence"/>
</dbReference>
<keyword evidence="4" id="KW-1185">Reference proteome</keyword>
<sequence length="482" mass="54182">MNAPVKLDKCLNIQQVLSQFDNIKLKHFSLPCHAIAELPEHDRELYFCQLAMLLLAGGSISANQQRLLQLLLPTMGLASKLPTLMARAQQLEQKDLETGIEQLKEKELTKTFIVDTLVLCRLEQPLNQDQCQILAELVALLELHHADMEHLSQVAALILGLPQADKLPSNFNPDPLKLDCWEEFLYRELTAEHLQAGVHNGYWRISKSLSIEFPFTLDNIKIVFTQNGKLTVKAIGDINLNNLLLVNPVISIHKNDWGNLSIYNCKIEGAYPKNKKLSALTIDGLTSTIERTHFKTKDARALRAISGKIKIKECTFDECGNSELVGGGVSSRAEILCIIRTSFSNCKAKIAGGIRATHADIKNCKLEKCNSQYIKECDFDLENREKSVAFGHNAGGVFLNNIKGEHDIEQCEFEDSSVKVVFKQHYDLMRNCKMLDSTLAVDDSSSHIYCEQNARKSINRVYLGVFSGTSGKVPYQSWWDDF</sequence>
<dbReference type="RefSeq" id="WP_094276921.1">
    <property type="nucleotide sequence ID" value="NZ_NQJF01000002.1"/>
</dbReference>
<proteinExistence type="predicted"/>
<protein>
    <recommendedName>
        <fullName evidence="5">Right handed beta helix domain-containing protein</fullName>
    </recommendedName>
</protein>
<dbReference type="Proteomes" id="UP000243640">
    <property type="component" value="Unassembled WGS sequence"/>
</dbReference>
<evidence type="ECO:0000313" key="4">
    <source>
        <dbReference type="Proteomes" id="UP000295058"/>
    </source>
</evidence>
<name>A0A235CMD6_9GAMM</name>
<reference evidence="1 3" key="1">
    <citation type="submission" date="2017-08" db="EMBL/GenBank/DDBJ databases">
        <title>Draft Genome Sequence of the Marine Bacterium Oceanimonas baumannii ATCC 700832.</title>
        <authorList>
            <person name="Mcclelland W.D."/>
            <person name="Brennan M.A."/>
            <person name="Trachtenberg A.M."/>
            <person name="Maclea K.S."/>
        </authorList>
    </citation>
    <scope>NUCLEOTIDE SEQUENCE [LARGE SCALE GENOMIC DNA]</scope>
    <source>
        <strain evidence="1 3">ATCC 700832</strain>
    </source>
</reference>
<evidence type="ECO:0000313" key="2">
    <source>
        <dbReference type="EMBL" id="TDW60265.1"/>
    </source>
</evidence>
<accession>A0A235CMD6</accession>
<evidence type="ECO:0000313" key="1">
    <source>
        <dbReference type="EMBL" id="OYD25731.1"/>
    </source>
</evidence>
<evidence type="ECO:0008006" key="5">
    <source>
        <dbReference type="Google" id="ProtNLM"/>
    </source>
</evidence>
<dbReference type="Proteomes" id="UP000295058">
    <property type="component" value="Unassembled WGS sequence"/>
</dbReference>